<protein>
    <recommendedName>
        <fullName evidence="1">Myb/SANT-like domain-containing protein</fullName>
    </recommendedName>
</protein>
<evidence type="ECO:0000313" key="2">
    <source>
        <dbReference type="EMBL" id="RHY00331.1"/>
    </source>
</evidence>
<dbReference type="EMBL" id="QUTF01013360">
    <property type="protein sequence ID" value="RHZ18310.1"/>
    <property type="molecule type" value="Genomic_DNA"/>
</dbReference>
<dbReference type="AlphaFoldDB" id="A0A397A4N3"/>
<gene>
    <name evidence="3" type="ORF">DYB26_002569</name>
    <name evidence="2" type="ORF">DYB36_013683</name>
</gene>
<evidence type="ECO:0000259" key="1">
    <source>
        <dbReference type="Pfam" id="PF12776"/>
    </source>
</evidence>
<dbReference type="VEuPathDB" id="FungiDB:H257_09786"/>
<dbReference type="Pfam" id="PF12776">
    <property type="entry name" value="Myb_DNA-bind_3"/>
    <property type="match status" value="1"/>
</dbReference>
<accession>A0A397A4N3</accession>
<dbReference type="Proteomes" id="UP000265427">
    <property type="component" value="Unassembled WGS sequence"/>
</dbReference>
<name>A0A397A4N3_APHAT</name>
<dbReference type="EMBL" id="QUSZ01008498">
    <property type="protein sequence ID" value="RHY00331.1"/>
    <property type="molecule type" value="Genomic_DNA"/>
</dbReference>
<dbReference type="InterPro" id="IPR024752">
    <property type="entry name" value="Myb/SANT-like_dom"/>
</dbReference>
<organism evidence="2 4">
    <name type="scientific">Aphanomyces astaci</name>
    <name type="common">Crayfish plague agent</name>
    <dbReference type="NCBI Taxonomy" id="112090"/>
    <lineage>
        <taxon>Eukaryota</taxon>
        <taxon>Sar</taxon>
        <taxon>Stramenopiles</taxon>
        <taxon>Oomycota</taxon>
        <taxon>Saprolegniomycetes</taxon>
        <taxon>Saprolegniales</taxon>
        <taxon>Verrucalvaceae</taxon>
        <taxon>Aphanomyces</taxon>
    </lineage>
</organism>
<dbReference type="Proteomes" id="UP000286510">
    <property type="component" value="Unassembled WGS sequence"/>
</dbReference>
<proteinExistence type="predicted"/>
<feature type="domain" description="Myb/SANT-like" evidence="1">
    <location>
        <begin position="10"/>
        <end position="86"/>
    </location>
</feature>
<evidence type="ECO:0000313" key="3">
    <source>
        <dbReference type="EMBL" id="RHZ18310.1"/>
    </source>
</evidence>
<comment type="caution">
    <text evidence="2">The sequence shown here is derived from an EMBL/GenBank/DDBJ whole genome shotgun (WGS) entry which is preliminary data.</text>
</comment>
<reference evidence="4 5" key="1">
    <citation type="submission" date="2018-08" db="EMBL/GenBank/DDBJ databases">
        <title>Aphanomyces genome sequencing and annotation.</title>
        <authorList>
            <person name="Minardi D."/>
            <person name="Oidtmann B."/>
            <person name="Van Der Giezen M."/>
            <person name="Studholme D.J."/>
        </authorList>
    </citation>
    <scope>NUCLEOTIDE SEQUENCE [LARGE SCALE GENOMIC DNA]</scope>
    <source>
        <strain evidence="3 5">FDL457</strain>
        <strain evidence="2 4">Kv</strain>
    </source>
</reference>
<sequence>MTTPTKPAKWNLELEIEFIALVRTVARVPRFRAAGGKSLRAEGWRDVLKSMHAWEPSIKSKDQLSNKWKRLKTDYTDYHFLVTCSGYGDGFLDVHWLSLDTARSRKSTLARFRDVPFEHYDAMAVVVGDALATAGALTGIDDVFGGDGGVLGERPGDGNDGDDAEPPFAHIDEINERDVDAANVDQDLARPGDMASAKRRAAILNKLKQNRKQKSIDQDDPTHLLRHIAPFTTVMTFEPFCEFFELMRDVRCACCVINRIIGTKVGAACQYKVVQGATRVDDDVDQRNLEFHRLGENVPLSLQPAKGSTMMRVFECR</sequence>
<evidence type="ECO:0000313" key="4">
    <source>
        <dbReference type="Proteomes" id="UP000265427"/>
    </source>
</evidence>
<evidence type="ECO:0000313" key="5">
    <source>
        <dbReference type="Proteomes" id="UP000286510"/>
    </source>
</evidence>